<reference evidence="2" key="1">
    <citation type="journal article" date="2019" name="Int. J. Syst. Evol. Microbiol.">
        <title>The Global Catalogue of Microorganisms (GCM) 10K type strain sequencing project: providing services to taxonomists for standard genome sequencing and annotation.</title>
        <authorList>
            <consortium name="The Broad Institute Genomics Platform"/>
            <consortium name="The Broad Institute Genome Sequencing Center for Infectious Disease"/>
            <person name="Wu L."/>
            <person name="Ma J."/>
        </authorList>
    </citation>
    <scope>NUCLEOTIDE SEQUENCE [LARGE SCALE GENOMIC DNA]</scope>
    <source>
        <strain evidence="2">JCM 4737</strain>
    </source>
</reference>
<dbReference type="RefSeq" id="WP_170198322.1">
    <property type="nucleotide sequence ID" value="NZ_BMVO01000018.1"/>
</dbReference>
<evidence type="ECO:0000313" key="2">
    <source>
        <dbReference type="Proteomes" id="UP000599437"/>
    </source>
</evidence>
<organism evidence="1 2">
    <name type="scientific">Streptomyces chryseus</name>
    <dbReference type="NCBI Taxonomy" id="68186"/>
    <lineage>
        <taxon>Bacteria</taxon>
        <taxon>Bacillati</taxon>
        <taxon>Actinomycetota</taxon>
        <taxon>Actinomycetes</taxon>
        <taxon>Kitasatosporales</taxon>
        <taxon>Streptomycetaceae</taxon>
        <taxon>Streptomyces</taxon>
    </lineage>
</organism>
<gene>
    <name evidence="1" type="ORF">GCM10010346_47900</name>
</gene>
<name>A0ABQ3DWE7_9ACTN</name>
<protein>
    <submittedName>
        <fullName evidence="1">Uncharacterized protein</fullName>
    </submittedName>
</protein>
<sequence length="55" mass="6015">MVIGIGLVVHTGCRTGMHNPWGEMTWVSEDDFVNGTMDKASDQRFPDATGAHIPK</sequence>
<keyword evidence="2" id="KW-1185">Reference proteome</keyword>
<dbReference type="Proteomes" id="UP000599437">
    <property type="component" value="Unassembled WGS sequence"/>
</dbReference>
<evidence type="ECO:0000313" key="1">
    <source>
        <dbReference type="EMBL" id="GHB18329.1"/>
    </source>
</evidence>
<dbReference type="EMBL" id="BMVO01000018">
    <property type="protein sequence ID" value="GHB18329.1"/>
    <property type="molecule type" value="Genomic_DNA"/>
</dbReference>
<proteinExistence type="predicted"/>
<comment type="caution">
    <text evidence="1">The sequence shown here is derived from an EMBL/GenBank/DDBJ whole genome shotgun (WGS) entry which is preliminary data.</text>
</comment>
<accession>A0ABQ3DWE7</accession>